<comment type="caution">
    <text evidence="1">The sequence shown here is derived from an EMBL/GenBank/DDBJ whole genome shotgun (WGS) entry which is preliminary data.</text>
</comment>
<name>A0ABW2KZG3_9PROT</name>
<organism evidence="1 2">
    <name type="scientific">Rhodocista pekingensis</name>
    <dbReference type="NCBI Taxonomy" id="201185"/>
    <lineage>
        <taxon>Bacteria</taxon>
        <taxon>Pseudomonadati</taxon>
        <taxon>Pseudomonadota</taxon>
        <taxon>Alphaproteobacteria</taxon>
        <taxon>Rhodospirillales</taxon>
        <taxon>Azospirillaceae</taxon>
        <taxon>Rhodocista</taxon>
    </lineage>
</organism>
<dbReference type="EMBL" id="JBHTCM010000018">
    <property type="protein sequence ID" value="MFC7334730.1"/>
    <property type="molecule type" value="Genomic_DNA"/>
</dbReference>
<evidence type="ECO:0000313" key="1">
    <source>
        <dbReference type="EMBL" id="MFC7334730.1"/>
    </source>
</evidence>
<dbReference type="Proteomes" id="UP001596456">
    <property type="component" value="Unassembled WGS sequence"/>
</dbReference>
<accession>A0ABW2KZG3</accession>
<sequence>MPPALPVPPADAPGGPPFPAPLRALVVFCDGRQPRWVRLLRPGFRHVFVALCDGAHWVTLDPLSPRTEVAVQPVPAAFDLAGWFRDHGLTVLEATPAVPARPAPPAPFTCVEAVKRVLGLHAPWVLTPWQLYRRLSGPPNPCPPNPCPPSPCPPRP</sequence>
<gene>
    <name evidence="1" type="ORF">ACFQPS_16295</name>
</gene>
<protein>
    <submittedName>
        <fullName evidence="1">Uncharacterized protein</fullName>
    </submittedName>
</protein>
<dbReference type="RefSeq" id="WP_377360275.1">
    <property type="nucleotide sequence ID" value="NZ_JBHTCM010000018.1"/>
</dbReference>
<evidence type="ECO:0000313" key="2">
    <source>
        <dbReference type="Proteomes" id="UP001596456"/>
    </source>
</evidence>
<reference evidence="2" key="1">
    <citation type="journal article" date="2019" name="Int. J. Syst. Evol. Microbiol.">
        <title>The Global Catalogue of Microorganisms (GCM) 10K type strain sequencing project: providing services to taxonomists for standard genome sequencing and annotation.</title>
        <authorList>
            <consortium name="The Broad Institute Genomics Platform"/>
            <consortium name="The Broad Institute Genome Sequencing Center for Infectious Disease"/>
            <person name="Wu L."/>
            <person name="Ma J."/>
        </authorList>
    </citation>
    <scope>NUCLEOTIDE SEQUENCE [LARGE SCALE GENOMIC DNA]</scope>
    <source>
        <strain evidence="2">CGMCC 1.16275</strain>
    </source>
</reference>
<proteinExistence type="predicted"/>
<keyword evidence="2" id="KW-1185">Reference proteome</keyword>